<gene>
    <name evidence="1" type="ORF">CQA76_03455</name>
</gene>
<organism evidence="1 2">
    <name type="scientific">Campylobacter aviculae</name>
    <dbReference type="NCBI Taxonomy" id="2510190"/>
    <lineage>
        <taxon>Bacteria</taxon>
        <taxon>Pseudomonadati</taxon>
        <taxon>Campylobacterota</taxon>
        <taxon>Epsilonproteobacteria</taxon>
        <taxon>Campylobacterales</taxon>
        <taxon>Campylobacteraceae</taxon>
        <taxon>Campylobacter</taxon>
    </lineage>
</organism>
<keyword evidence="2" id="KW-1185">Reference proteome</keyword>
<accession>A0A4V6DXL9</accession>
<protein>
    <submittedName>
        <fullName evidence="1">Uncharacterized protein</fullName>
    </submittedName>
</protein>
<dbReference type="Proteomes" id="UP000310353">
    <property type="component" value="Unassembled WGS sequence"/>
</dbReference>
<reference evidence="1 2" key="1">
    <citation type="submission" date="2018-05" db="EMBL/GenBank/DDBJ databases">
        <title>Novel Campyloabacter and Helicobacter Species and Strains.</title>
        <authorList>
            <person name="Mannion A.J."/>
            <person name="Shen Z."/>
            <person name="Fox J.G."/>
        </authorList>
    </citation>
    <scope>NUCLEOTIDE SEQUENCE [LARGE SCALE GENOMIC DNA]</scope>
    <source>
        <strain evidence="2">MIT17-670</strain>
    </source>
</reference>
<dbReference type="RefSeq" id="WP_137622064.1">
    <property type="nucleotide sequence ID" value="NZ_NXMA01000005.1"/>
</dbReference>
<dbReference type="EMBL" id="NXMA01000005">
    <property type="protein sequence ID" value="TKX32392.1"/>
    <property type="molecule type" value="Genomic_DNA"/>
</dbReference>
<evidence type="ECO:0000313" key="2">
    <source>
        <dbReference type="Proteomes" id="UP000310353"/>
    </source>
</evidence>
<evidence type="ECO:0000313" key="1">
    <source>
        <dbReference type="EMBL" id="TKX32392.1"/>
    </source>
</evidence>
<dbReference type="OrthoDB" id="5354863at2"/>
<name>A0A4V6DXL9_9BACT</name>
<proteinExistence type="predicted"/>
<dbReference type="AlphaFoldDB" id="A0A4V6DXL9"/>
<comment type="caution">
    <text evidence="1">The sequence shown here is derived from an EMBL/GenBank/DDBJ whole genome shotgun (WGS) entry which is preliminary data.</text>
</comment>
<sequence length="342" mass="38699">MDESLKTIVENSKAINKDFEIIKSKILELLDKGVMPSEESINKAIETILTQNSFIKESELEDKVEEKLKDLNFKAPSKEELKTMIKEIIGDLNLNQKINFSSKPPTALTKANVNDLIIRYDGSKKQIWLCIEKDEQNLTKWINLLGDEVSSNLEKKVIITFDRVKKSGQYGGCLSDLRIGFENGFASTNQIIKGLNEGAFLITKDGKGLDVCDYQEVEELQEPLENQIKGKVKTSGIYDDARYHCITNIFKKYEGGADQCCLWNSLESKVEIELNTETMPLNLFAKGTGYYGQVEISNVTMQIITKASGEIIETKDYIGIMQEADAYGDYAFLFNFKEKLNQ</sequence>